<dbReference type="SUPFAM" id="SSF48208">
    <property type="entry name" value="Six-hairpin glycosidases"/>
    <property type="match status" value="1"/>
</dbReference>
<dbReference type="EMBL" id="JBHTIZ010000026">
    <property type="protein sequence ID" value="MFD0984876.1"/>
    <property type="molecule type" value="Genomic_DNA"/>
</dbReference>
<feature type="signal peptide" evidence="1">
    <location>
        <begin position="1"/>
        <end position="27"/>
    </location>
</feature>
<evidence type="ECO:0000256" key="1">
    <source>
        <dbReference type="SAM" id="SignalP"/>
    </source>
</evidence>
<evidence type="ECO:0000313" key="2">
    <source>
        <dbReference type="EMBL" id="MFD0984876.1"/>
    </source>
</evidence>
<evidence type="ECO:0000313" key="3">
    <source>
        <dbReference type="Proteomes" id="UP001597051"/>
    </source>
</evidence>
<proteinExistence type="predicted"/>
<dbReference type="Proteomes" id="UP001597051">
    <property type="component" value="Unassembled WGS sequence"/>
</dbReference>
<dbReference type="RefSeq" id="WP_379757267.1">
    <property type="nucleotide sequence ID" value="NZ_JBHSYB010000027.1"/>
</dbReference>
<dbReference type="InterPro" id="IPR008928">
    <property type="entry name" value="6-hairpin_glycosidase_sf"/>
</dbReference>
<feature type="chain" id="PRO_5045968494" evidence="1">
    <location>
        <begin position="28"/>
        <end position="427"/>
    </location>
</feature>
<organism evidence="2 3">
    <name type="scientific">Flavobacterium myungsuense</name>
    <dbReference type="NCBI Taxonomy" id="651823"/>
    <lineage>
        <taxon>Bacteria</taxon>
        <taxon>Pseudomonadati</taxon>
        <taxon>Bacteroidota</taxon>
        <taxon>Flavobacteriia</taxon>
        <taxon>Flavobacteriales</taxon>
        <taxon>Flavobacteriaceae</taxon>
        <taxon>Flavobacterium</taxon>
    </lineage>
</organism>
<name>A0ABW3J562_9FLAO</name>
<dbReference type="PROSITE" id="PS51257">
    <property type="entry name" value="PROKAR_LIPOPROTEIN"/>
    <property type="match status" value="1"/>
</dbReference>
<keyword evidence="3" id="KW-1185">Reference proteome</keyword>
<gene>
    <name evidence="2" type="ORF">ACFQ0S_10370</name>
</gene>
<protein>
    <submittedName>
        <fullName evidence="2">Uncharacterized protein</fullName>
    </submittedName>
</protein>
<reference evidence="3" key="1">
    <citation type="journal article" date="2019" name="Int. J. Syst. Evol. Microbiol.">
        <title>The Global Catalogue of Microorganisms (GCM) 10K type strain sequencing project: providing services to taxonomists for standard genome sequencing and annotation.</title>
        <authorList>
            <consortium name="The Broad Institute Genomics Platform"/>
            <consortium name="The Broad Institute Genome Sequencing Center for Infectious Disease"/>
            <person name="Wu L."/>
            <person name="Ma J."/>
        </authorList>
    </citation>
    <scope>NUCLEOTIDE SEQUENCE [LARGE SCALE GENOMIC DNA]</scope>
    <source>
        <strain evidence="3">CECT 7649</strain>
    </source>
</reference>
<keyword evidence="1" id="KW-0732">Signal</keyword>
<comment type="caution">
    <text evidence="2">The sequence shown here is derived from an EMBL/GenBank/DDBJ whole genome shotgun (WGS) entry which is preliminary data.</text>
</comment>
<sequence>MKKLFLNTNHKIRLVFLLLFFVSCSKSEVSNPPPVQPIDNSVNLSHFNKLYKEIDFNGKKAAMIYIYSDFPNYEPVIAPGEGISCVDDVARAIIVLSEYIDVYGTTPDLIDKIKKLTEFVLGMQNENGYFNNFVFSNLSINTTYSTSIATLDWWSLRALWGLETAYPLLQSDDDLKQRIEQSISKLVSNIKRDLPITNLQTEFINGIKYPTWLPQKYASDQSSVLILGLLKNYERTADTSDKLLIDALAQGIMVLQKGEGDNYPYGAFMSYKNLWHAWGNDQSYALLKAGIAFNNQIYIDSALKEINGFYPKLIKSGYAEAFSIQASGSNFSEISRIKFPQIAYGIRPMVSATATAYQYTKNNSQLTLTKNIAAWLTGSNEASLPMYNSETGVFYDGIVSASEINRNSGAESTIEGLWILLQLEKLK</sequence>
<accession>A0ABW3J562</accession>